<gene>
    <name evidence="2" type="ORF">DCHRY22_LOCUS15403</name>
</gene>
<accession>A0A8J2R5A9</accession>
<evidence type="ECO:0000313" key="2">
    <source>
        <dbReference type="EMBL" id="CAG9584899.1"/>
    </source>
</evidence>
<dbReference type="EMBL" id="CAKASE010000082">
    <property type="protein sequence ID" value="CAG9584899.1"/>
    <property type="molecule type" value="Genomic_DNA"/>
</dbReference>
<name>A0A8J2R5A9_9NEOP</name>
<comment type="caution">
    <text evidence="2">The sequence shown here is derived from an EMBL/GenBank/DDBJ whole genome shotgun (WGS) entry which is preliminary data.</text>
</comment>
<dbReference type="Proteomes" id="UP000789524">
    <property type="component" value="Unassembled WGS sequence"/>
</dbReference>
<proteinExistence type="predicted"/>
<keyword evidence="3" id="KW-1185">Reference proteome</keyword>
<sequence length="88" mass="9446">MPLMSLNLPSRASSVSFIRTDRVVGAAAGGLAVEEEEGGGSRVGSTHHRQKADSTAACGIPPGNRSRLNRDRYHRLHSTHSNDNRSSH</sequence>
<organism evidence="2 3">
    <name type="scientific">Danaus chrysippus</name>
    <name type="common">African queen</name>
    <dbReference type="NCBI Taxonomy" id="151541"/>
    <lineage>
        <taxon>Eukaryota</taxon>
        <taxon>Metazoa</taxon>
        <taxon>Ecdysozoa</taxon>
        <taxon>Arthropoda</taxon>
        <taxon>Hexapoda</taxon>
        <taxon>Insecta</taxon>
        <taxon>Pterygota</taxon>
        <taxon>Neoptera</taxon>
        <taxon>Endopterygota</taxon>
        <taxon>Lepidoptera</taxon>
        <taxon>Glossata</taxon>
        <taxon>Ditrysia</taxon>
        <taxon>Papilionoidea</taxon>
        <taxon>Nymphalidae</taxon>
        <taxon>Danainae</taxon>
        <taxon>Danaini</taxon>
        <taxon>Danaina</taxon>
        <taxon>Danaus</taxon>
        <taxon>Anosia</taxon>
    </lineage>
</organism>
<evidence type="ECO:0000256" key="1">
    <source>
        <dbReference type="SAM" id="MobiDB-lite"/>
    </source>
</evidence>
<feature type="region of interest" description="Disordered" evidence="1">
    <location>
        <begin position="34"/>
        <end position="88"/>
    </location>
</feature>
<reference evidence="2" key="1">
    <citation type="submission" date="2021-09" db="EMBL/GenBank/DDBJ databases">
        <authorList>
            <person name="Martin H S."/>
        </authorList>
    </citation>
    <scope>NUCLEOTIDE SEQUENCE</scope>
</reference>
<protein>
    <submittedName>
        <fullName evidence="2">(African queen) hypothetical protein</fullName>
    </submittedName>
</protein>
<dbReference type="AlphaFoldDB" id="A0A8J2R5A9"/>
<evidence type="ECO:0000313" key="3">
    <source>
        <dbReference type="Proteomes" id="UP000789524"/>
    </source>
</evidence>